<dbReference type="Proteomes" id="UP000247892">
    <property type="component" value="Unassembled WGS sequence"/>
</dbReference>
<dbReference type="PANTHER" id="PTHR45436:SF5">
    <property type="entry name" value="SENSOR HISTIDINE KINASE TRCS"/>
    <property type="match status" value="1"/>
</dbReference>
<evidence type="ECO:0000256" key="2">
    <source>
        <dbReference type="ARBA" id="ARBA00012438"/>
    </source>
</evidence>
<protein>
    <recommendedName>
        <fullName evidence="2">histidine kinase</fullName>
        <ecNumber evidence="2">2.7.13.3</ecNumber>
    </recommendedName>
</protein>
<evidence type="ECO:0000256" key="1">
    <source>
        <dbReference type="ARBA" id="ARBA00000085"/>
    </source>
</evidence>
<feature type="region of interest" description="Disordered" evidence="8">
    <location>
        <begin position="343"/>
        <end position="455"/>
    </location>
</feature>
<evidence type="ECO:0000313" key="12">
    <source>
        <dbReference type="Proteomes" id="UP000247892"/>
    </source>
</evidence>
<evidence type="ECO:0000256" key="9">
    <source>
        <dbReference type="SAM" id="Phobius"/>
    </source>
</evidence>
<dbReference type="InterPro" id="IPR036890">
    <property type="entry name" value="HATPase_C_sf"/>
</dbReference>
<evidence type="ECO:0000256" key="7">
    <source>
        <dbReference type="ARBA" id="ARBA00022989"/>
    </source>
</evidence>
<dbReference type="GO" id="GO:0000160">
    <property type="term" value="P:phosphorelay signal transduction system"/>
    <property type="evidence" value="ECO:0007669"/>
    <property type="project" value="TreeGrafter"/>
</dbReference>
<keyword evidence="3" id="KW-0597">Phosphoprotein</keyword>
<comment type="caution">
    <text evidence="11">The sequence shown here is derived from an EMBL/GenBank/DDBJ whole genome shotgun (WGS) entry which is preliminary data.</text>
</comment>
<feature type="domain" description="Histidine kinase" evidence="10">
    <location>
        <begin position="233"/>
        <end position="340"/>
    </location>
</feature>
<evidence type="ECO:0000313" key="11">
    <source>
        <dbReference type="EMBL" id="PXY37483.1"/>
    </source>
</evidence>
<dbReference type="InterPro" id="IPR050428">
    <property type="entry name" value="TCS_sensor_his_kinase"/>
</dbReference>
<evidence type="ECO:0000259" key="10">
    <source>
        <dbReference type="PROSITE" id="PS50109"/>
    </source>
</evidence>
<evidence type="ECO:0000256" key="3">
    <source>
        <dbReference type="ARBA" id="ARBA00022553"/>
    </source>
</evidence>
<proteinExistence type="predicted"/>
<dbReference type="SMART" id="SM00387">
    <property type="entry name" value="HATPase_c"/>
    <property type="match status" value="1"/>
</dbReference>
<feature type="compositionally biased region" description="Polar residues" evidence="8">
    <location>
        <begin position="437"/>
        <end position="455"/>
    </location>
</feature>
<organism evidence="11 12">
    <name type="scientific">Prauserella flavalba</name>
    <dbReference type="NCBI Taxonomy" id="1477506"/>
    <lineage>
        <taxon>Bacteria</taxon>
        <taxon>Bacillati</taxon>
        <taxon>Actinomycetota</taxon>
        <taxon>Actinomycetes</taxon>
        <taxon>Pseudonocardiales</taxon>
        <taxon>Pseudonocardiaceae</taxon>
        <taxon>Prauserella</taxon>
    </lineage>
</organism>
<dbReference type="GO" id="GO:0004673">
    <property type="term" value="F:protein histidine kinase activity"/>
    <property type="evidence" value="ECO:0007669"/>
    <property type="project" value="UniProtKB-EC"/>
</dbReference>
<keyword evidence="7 9" id="KW-1133">Transmembrane helix</keyword>
<sequence>MLVLLVTLIVTGGAWVWITLQTSAADRIPVAVAGGVTAALLCAAVFFATLRDQQVRAAREEVNGLQGELDRLADDTLPAAARRLREGASANTVFTEIPLPDNETHERILRTLTKEISVGHRQRAAAMAACANAAGRVQALATSMLADLRDMENRHSEEVLGDLLKLDHSTAQAGRLADSIAVLTGARSGRRWTKPIVMESILRGAMGRIRAYQRVRIHSASTAAIVGYAAEDVMHALAELMDNATKFSAPSEEVHVYVEELHTGVVVTIEDGGLGMKPQALERAKTAVSTTESLDLTKLSGTRLGLAVVGCLARKHDLHVFFRPSSRGGTGVVLRIPNQLVTQPRPEFPAPTAPQPAVTATGSVRTASAGGTRTPSGETMTAVLDGEQPEQPQQLRSLPKRRRGQTLANSPQPSPSPRTQHPPKPRTDAGAKFGAFRQSTSRGQNPDSPSANQDR</sequence>
<dbReference type="InterPro" id="IPR005467">
    <property type="entry name" value="His_kinase_dom"/>
</dbReference>
<evidence type="ECO:0000256" key="6">
    <source>
        <dbReference type="ARBA" id="ARBA00022777"/>
    </source>
</evidence>
<dbReference type="PANTHER" id="PTHR45436">
    <property type="entry name" value="SENSOR HISTIDINE KINASE YKOH"/>
    <property type="match status" value="1"/>
</dbReference>
<name>A0A318LRY0_9PSEU</name>
<keyword evidence="6 11" id="KW-0418">Kinase</keyword>
<dbReference type="EC" id="2.7.13.3" evidence="2"/>
<keyword evidence="4" id="KW-0808">Transferase</keyword>
<comment type="catalytic activity">
    <reaction evidence="1">
        <text>ATP + protein L-histidine = ADP + protein N-phospho-L-histidine.</text>
        <dbReference type="EC" id="2.7.13.3"/>
    </reaction>
</comment>
<gene>
    <name evidence="11" type="ORF">BA062_06755</name>
</gene>
<dbReference type="GO" id="GO:0005886">
    <property type="term" value="C:plasma membrane"/>
    <property type="evidence" value="ECO:0007669"/>
    <property type="project" value="TreeGrafter"/>
</dbReference>
<dbReference type="RefSeq" id="WP_425452870.1">
    <property type="nucleotide sequence ID" value="NZ_MASU01000003.1"/>
</dbReference>
<keyword evidence="9" id="KW-0472">Membrane</keyword>
<keyword evidence="12" id="KW-1185">Reference proteome</keyword>
<dbReference type="AlphaFoldDB" id="A0A318LRY0"/>
<feature type="compositionally biased region" description="Pro residues" evidence="8">
    <location>
        <begin position="412"/>
        <end position="422"/>
    </location>
</feature>
<feature type="compositionally biased region" description="Polar residues" evidence="8">
    <location>
        <begin position="362"/>
        <end position="379"/>
    </location>
</feature>
<dbReference type="InterPro" id="IPR003594">
    <property type="entry name" value="HATPase_dom"/>
</dbReference>
<keyword evidence="5 9" id="KW-0812">Transmembrane</keyword>
<dbReference type="Gene3D" id="3.30.565.10">
    <property type="entry name" value="Histidine kinase-like ATPase, C-terminal domain"/>
    <property type="match status" value="1"/>
</dbReference>
<feature type="transmembrane region" description="Helical" evidence="9">
    <location>
        <begin position="30"/>
        <end position="50"/>
    </location>
</feature>
<evidence type="ECO:0000256" key="8">
    <source>
        <dbReference type="SAM" id="MobiDB-lite"/>
    </source>
</evidence>
<dbReference type="EMBL" id="MASU01000003">
    <property type="protein sequence ID" value="PXY37483.1"/>
    <property type="molecule type" value="Genomic_DNA"/>
</dbReference>
<reference evidence="11 12" key="1">
    <citation type="submission" date="2016-07" db="EMBL/GenBank/DDBJ databases">
        <title>Draft genome sequence of Prauserella sp. YIM 121212, isolated from alkaline soil.</title>
        <authorList>
            <person name="Ruckert C."/>
            <person name="Albersmeier A."/>
            <person name="Jiang C.-L."/>
            <person name="Jiang Y."/>
            <person name="Kalinowski J."/>
            <person name="Schneider O."/>
            <person name="Winkler A."/>
            <person name="Zotchev S.B."/>
        </authorList>
    </citation>
    <scope>NUCLEOTIDE SEQUENCE [LARGE SCALE GENOMIC DNA]</scope>
    <source>
        <strain evidence="11 12">YIM 121212</strain>
    </source>
</reference>
<dbReference type="Pfam" id="PF02518">
    <property type="entry name" value="HATPase_c"/>
    <property type="match status" value="1"/>
</dbReference>
<dbReference type="SUPFAM" id="SSF55874">
    <property type="entry name" value="ATPase domain of HSP90 chaperone/DNA topoisomerase II/histidine kinase"/>
    <property type="match status" value="1"/>
</dbReference>
<evidence type="ECO:0000256" key="4">
    <source>
        <dbReference type="ARBA" id="ARBA00022679"/>
    </source>
</evidence>
<accession>A0A318LRY0</accession>
<dbReference type="PROSITE" id="PS50109">
    <property type="entry name" value="HIS_KIN"/>
    <property type="match status" value="1"/>
</dbReference>
<evidence type="ECO:0000256" key="5">
    <source>
        <dbReference type="ARBA" id="ARBA00022692"/>
    </source>
</evidence>